<dbReference type="GO" id="GO:0016020">
    <property type="term" value="C:membrane"/>
    <property type="evidence" value="ECO:0007669"/>
    <property type="project" value="InterPro"/>
</dbReference>
<dbReference type="InterPro" id="IPR001193">
    <property type="entry name" value="MBTPS2"/>
</dbReference>
<evidence type="ECO:0000259" key="12">
    <source>
        <dbReference type="Pfam" id="PF17039"/>
    </source>
</evidence>
<evidence type="ECO:0000256" key="10">
    <source>
        <dbReference type="SAM" id="Phobius"/>
    </source>
</evidence>
<feature type="transmembrane region" description="Helical" evidence="10">
    <location>
        <begin position="310"/>
        <end position="334"/>
    </location>
</feature>
<feature type="domain" description="Peptidase M50" evidence="11">
    <location>
        <begin position="252"/>
        <end position="641"/>
    </location>
</feature>
<dbReference type="Proteomes" id="UP000050792">
    <property type="component" value="Unassembled WGS sequence"/>
</dbReference>
<evidence type="ECO:0000256" key="6">
    <source>
        <dbReference type="ARBA" id="ARBA00022989"/>
    </source>
</evidence>
<evidence type="ECO:0000259" key="11">
    <source>
        <dbReference type="Pfam" id="PF02163"/>
    </source>
</evidence>
<organism evidence="13 14">
    <name type="scientific">Schistosoma rodhaini</name>
    <dbReference type="NCBI Taxonomy" id="6188"/>
    <lineage>
        <taxon>Eukaryota</taxon>
        <taxon>Metazoa</taxon>
        <taxon>Spiralia</taxon>
        <taxon>Lophotrochozoa</taxon>
        <taxon>Platyhelminthes</taxon>
        <taxon>Trematoda</taxon>
        <taxon>Digenea</taxon>
        <taxon>Strigeidida</taxon>
        <taxon>Schistosomatoidea</taxon>
        <taxon>Schistosomatidae</taxon>
        <taxon>Schistosoma</taxon>
    </lineage>
</organism>
<comment type="catalytic activity">
    <reaction evidence="1">
        <text>Cleaves several transcription factors that are type-2 transmembrane proteins within membrane-spanning domains. Known substrates include sterol regulatory element-binding protein (SREBP) -1, SREBP-2 and forms of the transcriptional activator ATF6. SREBP-2 is cleaved at the site 477-DRSRILL-|-CVLTFLCLSFNPLTSLLQWGGA-505. The residues Asn-Pro, 11 residues distal to the site of cleavage in the membrane-spanning domain, are important for cleavage by S2P endopeptidase. Replacement of either of these residues does not prevent cleavage, but there is no cleavage if both of these residues are replaced.</text>
        <dbReference type="EC" id="3.4.24.85"/>
    </reaction>
</comment>
<dbReference type="GO" id="GO:0031293">
    <property type="term" value="P:membrane protein intracellular domain proteolysis"/>
    <property type="evidence" value="ECO:0007669"/>
    <property type="project" value="TreeGrafter"/>
</dbReference>
<dbReference type="PRINTS" id="PR01000">
    <property type="entry name" value="SREBPS2PTASE"/>
</dbReference>
<dbReference type="AlphaFoldDB" id="A0AA85EMU8"/>
<feature type="transmembrane region" description="Helical" evidence="10">
    <location>
        <begin position="278"/>
        <end position="298"/>
    </location>
</feature>
<keyword evidence="13" id="KW-1185">Reference proteome</keyword>
<evidence type="ECO:0000256" key="1">
    <source>
        <dbReference type="ARBA" id="ARBA00001350"/>
    </source>
</evidence>
<dbReference type="WBParaSite" id="SRDH1_15540.1">
    <property type="protein sequence ID" value="SRDH1_15540.1"/>
    <property type="gene ID" value="SRDH1_15540"/>
</dbReference>
<dbReference type="PANTHER" id="PTHR13325:SF3">
    <property type="entry name" value="MEMBRANE-BOUND TRANSCRIPTION FACTOR SITE-2 PROTEASE"/>
    <property type="match status" value="1"/>
</dbReference>
<dbReference type="Gene3D" id="3.40.50.11660">
    <property type="entry name" value="Glycosyl transferase family 10, C-terminal domain"/>
    <property type="match status" value="1"/>
</dbReference>
<keyword evidence="5 10" id="KW-0812">Transmembrane</keyword>
<evidence type="ECO:0000256" key="4">
    <source>
        <dbReference type="ARBA" id="ARBA00014400"/>
    </source>
</evidence>
<feature type="transmembrane region" description="Helical" evidence="10">
    <location>
        <begin position="634"/>
        <end position="657"/>
    </location>
</feature>
<evidence type="ECO:0000256" key="8">
    <source>
        <dbReference type="ARBA" id="ARBA00032658"/>
    </source>
</evidence>
<feature type="transmembrane region" description="Helical" evidence="10">
    <location>
        <begin position="249"/>
        <end position="266"/>
    </location>
</feature>
<protein>
    <recommendedName>
        <fullName evidence="4">Membrane-bound transcription factor site-2 protease</fullName>
        <ecNumber evidence="3">3.4.24.85</ecNumber>
    </recommendedName>
    <alternativeName>
        <fullName evidence="8">Endopeptidase S2P</fullName>
    </alternativeName>
</protein>
<evidence type="ECO:0000256" key="5">
    <source>
        <dbReference type="ARBA" id="ARBA00022692"/>
    </source>
</evidence>
<dbReference type="SUPFAM" id="SSF53756">
    <property type="entry name" value="UDP-Glycosyltransferase/glycogen phosphorylase"/>
    <property type="match status" value="1"/>
</dbReference>
<keyword evidence="6 10" id="KW-1133">Transmembrane helix</keyword>
<dbReference type="GO" id="GO:0012505">
    <property type="term" value="C:endomembrane system"/>
    <property type="evidence" value="ECO:0007669"/>
    <property type="project" value="UniProtKB-SubCell"/>
</dbReference>
<sequence>MEPLRDFIRISSVVRLKVIIILAVCTASFGVWYIWGLSLNEIGQYISNYQNLAIWNLVRQPVYYPNFKDFRNDVMIGRLLLNKTKKYEIIIYGQMLAEMNKDVTTCPVNNCVIHNDTTRWINSDLILIPNRLFPSGKRPHQQAWVAFEYESALHTRFSDELNDKINFTASYRFDSTIRTPYGMYTPDEPKTDINKTIQLIKLEDIAKGKDRAVAWIVSNCNPKSPRNAYADELSKYITMPGINLPTSHLGFYALTLLICAFIHEAGHALAAVRERVRLHGFGIFVFGFYPGAFVDLNAADLQSLSPFCQLRVYCAGVWHNAVIAVISIIIFYLLPFLLSPGYHVGTGVGVTYLREDSVVTGHRGLALGDAITRVNSCPVNQQSDWFKCLEEAYIHPSGYCVSGAYLSMIDNKASVPRRSLSAVVSVNKLDENDSFESVSNQNKLNEDCCTVQSASTHLCFTYITPTKLSSTSRRYACLPARAVTERTSCNVTSDCGNLGAIRGNNNGIQSESLGVMSTRSMHCVVPSPPDNSTRLVRLVHNRHKAPAILFLGPLEDLVASIGVSDYVPRWPSILSPNLPSFLGLLCTYLFSLSGALVILNVVPCYALDGQWILKAFLDLCLPGILLSRPKRNMVFTVVLILGSSLLGLNLFLAILYLCLQANYSGGLPNSISPITSVNT</sequence>
<dbReference type="GO" id="GO:0005737">
    <property type="term" value="C:cytoplasm"/>
    <property type="evidence" value="ECO:0007669"/>
    <property type="project" value="TreeGrafter"/>
</dbReference>
<reference evidence="13" key="1">
    <citation type="submission" date="2022-06" db="EMBL/GenBank/DDBJ databases">
        <authorList>
            <person name="Berger JAMES D."/>
            <person name="Berger JAMES D."/>
        </authorList>
    </citation>
    <scope>NUCLEOTIDE SEQUENCE [LARGE SCALE GENOMIC DNA]</scope>
</reference>
<dbReference type="GO" id="GO:0004222">
    <property type="term" value="F:metalloendopeptidase activity"/>
    <property type="evidence" value="ECO:0007669"/>
    <property type="project" value="InterPro"/>
</dbReference>
<comment type="subcellular location">
    <subcellularLocation>
        <location evidence="2">Endomembrane system</location>
        <topology evidence="2">Multi-pass membrane protein</topology>
    </subcellularLocation>
</comment>
<dbReference type="EC" id="3.4.24.85" evidence="3"/>
<dbReference type="Pfam" id="PF02163">
    <property type="entry name" value="Peptidase_M50"/>
    <property type="match status" value="1"/>
</dbReference>
<reference evidence="14" key="2">
    <citation type="submission" date="2023-11" db="UniProtKB">
        <authorList>
            <consortium name="WormBaseParasite"/>
        </authorList>
    </citation>
    <scope>IDENTIFICATION</scope>
</reference>
<evidence type="ECO:0000256" key="2">
    <source>
        <dbReference type="ARBA" id="ARBA00004127"/>
    </source>
</evidence>
<dbReference type="Pfam" id="PF17039">
    <property type="entry name" value="Glyco_tran_10_N"/>
    <property type="match status" value="1"/>
</dbReference>
<evidence type="ECO:0000313" key="14">
    <source>
        <dbReference type="WBParaSite" id="SRDH1_15540.1"/>
    </source>
</evidence>
<dbReference type="InterPro" id="IPR008915">
    <property type="entry name" value="Peptidase_M50"/>
</dbReference>
<feature type="domain" description="Fucosyltransferase N-terminal" evidence="12">
    <location>
        <begin position="88"/>
        <end position="182"/>
    </location>
</feature>
<accession>A0AA85EMU8</accession>
<keyword evidence="7 10" id="KW-0472">Membrane</keyword>
<dbReference type="CDD" id="cd06775">
    <property type="entry name" value="cpPDZ_MBTPS2-like"/>
    <property type="match status" value="1"/>
</dbReference>
<evidence type="ECO:0000256" key="9">
    <source>
        <dbReference type="ARBA" id="ARBA00045828"/>
    </source>
</evidence>
<feature type="transmembrane region" description="Helical" evidence="10">
    <location>
        <begin position="578"/>
        <end position="599"/>
    </location>
</feature>
<proteinExistence type="predicted"/>
<dbReference type="GO" id="GO:1905897">
    <property type="term" value="P:regulation of response to endoplasmic reticulum stress"/>
    <property type="evidence" value="ECO:0007669"/>
    <property type="project" value="TreeGrafter"/>
</dbReference>
<evidence type="ECO:0000256" key="7">
    <source>
        <dbReference type="ARBA" id="ARBA00023136"/>
    </source>
</evidence>
<dbReference type="PANTHER" id="PTHR13325">
    <property type="entry name" value="PROTEASE M50 MEMBRANE-BOUND TRANSCRIPTION FACTOR SITE 2 PROTEASE"/>
    <property type="match status" value="1"/>
</dbReference>
<evidence type="ECO:0000256" key="3">
    <source>
        <dbReference type="ARBA" id="ARBA00012347"/>
    </source>
</evidence>
<dbReference type="InterPro" id="IPR031481">
    <property type="entry name" value="Glyco_tran_10_N"/>
</dbReference>
<evidence type="ECO:0000313" key="13">
    <source>
        <dbReference type="Proteomes" id="UP000050792"/>
    </source>
</evidence>
<name>A0AA85EMU8_9TREM</name>
<feature type="transmembrane region" description="Helical" evidence="10">
    <location>
        <begin position="12"/>
        <end position="35"/>
    </location>
</feature>
<dbReference type="InterPro" id="IPR038577">
    <property type="entry name" value="GT10-like_C_sf"/>
</dbReference>
<comment type="function">
    <text evidence="9">Zinc metalloprotease that mediates intramembrane proteolysis of proteins such as ATF6, ATF6B, SREBF1/SREBP1 and SREBF2/SREBP2. Catalyzes the second step in the proteolytic activation of the sterol regulatory element-binding proteins (SREBPs) SREBF1/SREBP1 and SREBF2/SREBP2: cleaves SREBPs within the first transmembrane segment, thereby releasing the N-terminal segment with a portion of the transmembrane segment attached. Mature N-terminal SREBP fragments shuttle to the nucleus and activate gene transcription. Also mediates the second step in the proteolytic activation of the cyclic AMP-dependent transcription factor ATF-6 (ATF6 and ATF6B). Involved in intramembrane proteolysis during bone formation. In astrocytes and osteoblasts, upon DNA damage and ER stress, mediates the second step of the regulated intramembrane proteolytic activation of the transcription factor CREB3L1, leading to the inhibition of cell-cycle progression.</text>
</comment>